<feature type="region of interest" description="Disordered" evidence="1">
    <location>
        <begin position="1"/>
        <end position="55"/>
    </location>
</feature>
<keyword evidence="3" id="KW-1185">Reference proteome</keyword>
<name>A0ABQ9DB89_9PASS</name>
<gene>
    <name evidence="2" type="ORF">WISP_79009</name>
</gene>
<dbReference type="EMBL" id="WHWB01033971">
    <property type="protein sequence ID" value="KAJ7415260.1"/>
    <property type="molecule type" value="Genomic_DNA"/>
</dbReference>
<accession>A0ABQ9DB89</accession>
<evidence type="ECO:0000256" key="1">
    <source>
        <dbReference type="SAM" id="MobiDB-lite"/>
    </source>
</evidence>
<feature type="compositionally biased region" description="Polar residues" evidence="1">
    <location>
        <begin position="25"/>
        <end position="40"/>
    </location>
</feature>
<evidence type="ECO:0000313" key="2">
    <source>
        <dbReference type="EMBL" id="KAJ7415260.1"/>
    </source>
</evidence>
<protein>
    <submittedName>
        <fullName evidence="2">Uncharacterized protein</fullName>
    </submittedName>
</protein>
<organism evidence="2 3">
    <name type="scientific">Willisornis vidua</name>
    <name type="common">Xingu scale-backed antbird</name>
    <dbReference type="NCBI Taxonomy" id="1566151"/>
    <lineage>
        <taxon>Eukaryota</taxon>
        <taxon>Metazoa</taxon>
        <taxon>Chordata</taxon>
        <taxon>Craniata</taxon>
        <taxon>Vertebrata</taxon>
        <taxon>Euteleostomi</taxon>
        <taxon>Archelosauria</taxon>
        <taxon>Archosauria</taxon>
        <taxon>Dinosauria</taxon>
        <taxon>Saurischia</taxon>
        <taxon>Theropoda</taxon>
        <taxon>Coelurosauria</taxon>
        <taxon>Aves</taxon>
        <taxon>Neognathae</taxon>
        <taxon>Neoaves</taxon>
        <taxon>Telluraves</taxon>
        <taxon>Australaves</taxon>
        <taxon>Passeriformes</taxon>
        <taxon>Thamnophilidae</taxon>
        <taxon>Willisornis</taxon>
    </lineage>
</organism>
<proteinExistence type="predicted"/>
<reference evidence="2" key="1">
    <citation type="submission" date="2019-10" db="EMBL/GenBank/DDBJ databases">
        <authorList>
            <person name="Soares A.E.R."/>
            <person name="Aleixo A."/>
            <person name="Schneider P."/>
            <person name="Miyaki C.Y."/>
            <person name="Schneider M.P."/>
            <person name="Mello C."/>
            <person name="Vasconcelos A.T.R."/>
        </authorList>
    </citation>
    <scope>NUCLEOTIDE SEQUENCE</scope>
    <source>
        <tissue evidence="2">Muscle</tissue>
    </source>
</reference>
<comment type="caution">
    <text evidence="2">The sequence shown here is derived from an EMBL/GenBank/DDBJ whole genome shotgun (WGS) entry which is preliminary data.</text>
</comment>
<dbReference type="Proteomes" id="UP001145742">
    <property type="component" value="Unassembled WGS sequence"/>
</dbReference>
<sequence>MNRSLQSGLHMRTGTGCQMAEKGSTEGNTCSPSASTSQMPQAAPPNDPENPMCPICMDAFKDQVSGTTSALPGPDEKGELVNALQRGGIIPEAASSAALPAETVTLAVPVPETGNEGGPRGGNTVATAGVSRPRAMTPQAAAVSRLKTHLVTLLVMRTKLQGLNRMPQFACGAASGISGDDMFLPESPGQHGADPRGGCAVLMVTEAGSTPY</sequence>
<evidence type="ECO:0000313" key="3">
    <source>
        <dbReference type="Proteomes" id="UP001145742"/>
    </source>
</evidence>